<feature type="region of interest" description="Disordered" evidence="1">
    <location>
        <begin position="1"/>
        <end position="148"/>
    </location>
</feature>
<evidence type="ECO:0000256" key="1">
    <source>
        <dbReference type="SAM" id="MobiDB-lite"/>
    </source>
</evidence>
<feature type="transmembrane region" description="Helical" evidence="2">
    <location>
        <begin position="149"/>
        <end position="168"/>
    </location>
</feature>
<feature type="compositionally biased region" description="Basic residues" evidence="1">
    <location>
        <begin position="134"/>
        <end position="144"/>
    </location>
</feature>
<feature type="region of interest" description="Disordered" evidence="1">
    <location>
        <begin position="182"/>
        <end position="266"/>
    </location>
</feature>
<evidence type="ECO:0000256" key="2">
    <source>
        <dbReference type="SAM" id="Phobius"/>
    </source>
</evidence>
<dbReference type="RefSeq" id="WP_331789759.1">
    <property type="nucleotide sequence ID" value="NZ_JAVFKM010000032.1"/>
</dbReference>
<dbReference type="Proteomes" id="UP001348265">
    <property type="component" value="Unassembled WGS sequence"/>
</dbReference>
<gene>
    <name evidence="3" type="ORF">RB636_37280</name>
</gene>
<dbReference type="EMBL" id="JAVFKM010000032">
    <property type="protein sequence ID" value="MEF3118818.1"/>
    <property type="molecule type" value="Genomic_DNA"/>
</dbReference>
<evidence type="ECO:0000313" key="4">
    <source>
        <dbReference type="Proteomes" id="UP001348265"/>
    </source>
</evidence>
<feature type="compositionally biased region" description="Basic and acidic residues" evidence="1">
    <location>
        <begin position="223"/>
        <end position="241"/>
    </location>
</feature>
<reference evidence="3 4" key="1">
    <citation type="submission" date="2023-08" db="EMBL/GenBank/DDBJ databases">
        <authorList>
            <person name="Sharma P."/>
            <person name="Verma V."/>
            <person name="Mohan M.K."/>
            <person name="Dubey A.K."/>
        </authorList>
    </citation>
    <scope>NUCLEOTIDE SEQUENCE [LARGE SCALE GENOMIC DNA]</scope>
    <source>
        <strain evidence="3 4">ADP4</strain>
    </source>
</reference>
<proteinExistence type="predicted"/>
<keyword evidence="2" id="KW-1133">Transmembrane helix</keyword>
<name>A0ABU7X4Y2_9ACTN</name>
<keyword evidence="2" id="KW-0812">Transmembrane</keyword>
<keyword evidence="4" id="KW-1185">Reference proteome</keyword>
<evidence type="ECO:0000313" key="3">
    <source>
        <dbReference type="EMBL" id="MEF3118818.1"/>
    </source>
</evidence>
<feature type="compositionally biased region" description="Low complexity" evidence="1">
    <location>
        <begin position="42"/>
        <end position="92"/>
    </location>
</feature>
<organism evidence="3 4">
    <name type="scientific">Streptomyces chrestomyceticus</name>
    <dbReference type="NCBI Taxonomy" id="68185"/>
    <lineage>
        <taxon>Bacteria</taxon>
        <taxon>Bacillati</taxon>
        <taxon>Actinomycetota</taxon>
        <taxon>Actinomycetes</taxon>
        <taxon>Kitasatosporales</taxon>
        <taxon>Streptomycetaceae</taxon>
        <taxon>Streptomyces</taxon>
    </lineage>
</organism>
<accession>A0ABU7X4Y2</accession>
<protein>
    <submittedName>
        <fullName evidence="3">Uncharacterized protein</fullName>
    </submittedName>
</protein>
<comment type="caution">
    <text evidence="3">The sequence shown here is derived from an EMBL/GenBank/DDBJ whole genome shotgun (WGS) entry which is preliminary data.</text>
</comment>
<sequence>MRYFKALTGRKGSPQLQTRPDTAGHPAHYTAANRPHSPPGAGPVRAAVRTAARAATRTATRTGTASGPAATEAAATKVTATGATDTETAAVTPAGKRPATPPRMRTAARVRPPVRRGHQHTRKPCTTSNTRSPRSPHHIPHPRTSRTPLPILSVLGIFLLALTLLYSGTAAAKGGKTPTLTAAGAAPVQAPDPTPTPAAPKGVHGTPTQVSPAQAGSTTGIQYRRDNERDPGREKDKDRNQARRCTRTAPGAPSPHRRPLPSHPCAARSYPTAVLFSAHTGTTAAPTTSRPGVATRPALHCLHCVFRC</sequence>
<keyword evidence="2" id="KW-0472">Membrane</keyword>
<feature type="compositionally biased region" description="Basic residues" evidence="1">
    <location>
        <begin position="106"/>
        <end position="123"/>
    </location>
</feature>
<feature type="compositionally biased region" description="Polar residues" evidence="1">
    <location>
        <begin position="206"/>
        <end position="221"/>
    </location>
</feature>